<dbReference type="EMBL" id="CACVBS010000048">
    <property type="protein sequence ID" value="CAA7265362.1"/>
    <property type="molecule type" value="Genomic_DNA"/>
</dbReference>
<dbReference type="AlphaFoldDB" id="A0A8S0X2R8"/>
<sequence>MSSTFYRVQEWRPVKDPPIFGFAKVMGIRAENADGSLAESGVHHSGGFTVEAVELRVYELSRLYTSPDSADCRSTLCDYRKTGLVEDELTAFRIIEKSDRALRSHGQHYQLRPQLKRLLTPSAVRQFFVQVNAAVSGSGRRISRNGTLNLGLVEYQFGTAISRKYPEEKG</sequence>
<evidence type="ECO:0000313" key="2">
    <source>
        <dbReference type="Proteomes" id="UP000467700"/>
    </source>
</evidence>
<accession>A0A8S0X2R8</accession>
<comment type="caution">
    <text evidence="1">The sequence shown here is derived from an EMBL/GenBank/DDBJ whole genome shotgun (WGS) entry which is preliminary data.</text>
</comment>
<reference evidence="1 2" key="1">
    <citation type="submission" date="2020-01" db="EMBL/GenBank/DDBJ databases">
        <authorList>
            <person name="Gupta K D."/>
        </authorList>
    </citation>
    <scope>NUCLEOTIDE SEQUENCE [LARGE SCALE GENOMIC DNA]</scope>
</reference>
<name>A0A8S0X2R8_CYCAE</name>
<protein>
    <submittedName>
        <fullName evidence="1">Uncharacterized protein</fullName>
    </submittedName>
</protein>
<dbReference type="Proteomes" id="UP000467700">
    <property type="component" value="Unassembled WGS sequence"/>
</dbReference>
<organism evidence="1 2">
    <name type="scientific">Cyclocybe aegerita</name>
    <name type="common">Black poplar mushroom</name>
    <name type="synonym">Agrocybe aegerita</name>
    <dbReference type="NCBI Taxonomy" id="1973307"/>
    <lineage>
        <taxon>Eukaryota</taxon>
        <taxon>Fungi</taxon>
        <taxon>Dikarya</taxon>
        <taxon>Basidiomycota</taxon>
        <taxon>Agaricomycotina</taxon>
        <taxon>Agaricomycetes</taxon>
        <taxon>Agaricomycetidae</taxon>
        <taxon>Agaricales</taxon>
        <taxon>Agaricineae</taxon>
        <taxon>Bolbitiaceae</taxon>
        <taxon>Cyclocybe</taxon>
    </lineage>
</organism>
<keyword evidence="2" id="KW-1185">Reference proteome</keyword>
<gene>
    <name evidence="1" type="ORF">AAE3_LOCUS7555</name>
</gene>
<proteinExistence type="predicted"/>
<evidence type="ECO:0000313" key="1">
    <source>
        <dbReference type="EMBL" id="CAA7265362.1"/>
    </source>
</evidence>